<dbReference type="SUPFAM" id="SSF103647">
    <property type="entry name" value="TSP type-3 repeat"/>
    <property type="match status" value="2"/>
</dbReference>
<evidence type="ECO:0000256" key="1">
    <source>
        <dbReference type="SAM" id="MobiDB-lite"/>
    </source>
</evidence>
<name>A0ABP7NKK4_9ACTN</name>
<dbReference type="InterPro" id="IPR028974">
    <property type="entry name" value="TSP_type-3_rpt"/>
</dbReference>
<reference evidence="3" key="1">
    <citation type="journal article" date="2019" name="Int. J. Syst. Evol. Microbiol.">
        <title>The Global Catalogue of Microorganisms (GCM) 10K type strain sequencing project: providing services to taxonomists for standard genome sequencing and annotation.</title>
        <authorList>
            <consortium name="The Broad Institute Genomics Platform"/>
            <consortium name="The Broad Institute Genome Sequencing Center for Infectious Disease"/>
            <person name="Wu L."/>
            <person name="Ma J."/>
        </authorList>
    </citation>
    <scope>NUCLEOTIDE SEQUENCE [LARGE SCALE GENOMIC DNA]</scope>
    <source>
        <strain evidence="3">JCM 16923</strain>
    </source>
</reference>
<accession>A0ABP7NKK4</accession>
<evidence type="ECO:0000313" key="2">
    <source>
        <dbReference type="EMBL" id="GAA3949041.1"/>
    </source>
</evidence>
<dbReference type="RefSeq" id="WP_344779878.1">
    <property type="nucleotide sequence ID" value="NZ_BAAAZW010000001.1"/>
</dbReference>
<feature type="compositionally biased region" description="Basic and acidic residues" evidence="1">
    <location>
        <begin position="104"/>
        <end position="116"/>
    </location>
</feature>
<organism evidence="2 3">
    <name type="scientific">Gordonia caeni</name>
    <dbReference type="NCBI Taxonomy" id="1007097"/>
    <lineage>
        <taxon>Bacteria</taxon>
        <taxon>Bacillati</taxon>
        <taxon>Actinomycetota</taxon>
        <taxon>Actinomycetes</taxon>
        <taxon>Mycobacteriales</taxon>
        <taxon>Gordoniaceae</taxon>
        <taxon>Gordonia</taxon>
    </lineage>
</organism>
<gene>
    <name evidence="2" type="ORF">GCM10022231_03080</name>
</gene>
<feature type="region of interest" description="Disordered" evidence="1">
    <location>
        <begin position="85"/>
        <end position="134"/>
    </location>
</feature>
<protein>
    <recommendedName>
        <fullName evidence="4">Pullulanase</fullName>
    </recommendedName>
</protein>
<comment type="caution">
    <text evidence="2">The sequence shown here is derived from an EMBL/GenBank/DDBJ whole genome shotgun (WGS) entry which is preliminary data.</text>
</comment>
<sequence length="134" mass="14140">MDALEYFFGTGDGATSTWHSPADLDLNGDGVLDAVALDFDGDGRIDDAMWDSDGDGVADRAVLDLDDDGVPERFFRDSGLGLWEQSVPGAPAGHQSTPPSPGRLEIDADGDGRPEAILEDTDGDGYADRVVEPD</sequence>
<proteinExistence type="predicted"/>
<keyword evidence="3" id="KW-1185">Reference proteome</keyword>
<evidence type="ECO:0000313" key="3">
    <source>
        <dbReference type="Proteomes" id="UP001418444"/>
    </source>
</evidence>
<dbReference type="EMBL" id="BAAAZW010000001">
    <property type="protein sequence ID" value="GAA3949041.1"/>
    <property type="molecule type" value="Genomic_DNA"/>
</dbReference>
<evidence type="ECO:0008006" key="4">
    <source>
        <dbReference type="Google" id="ProtNLM"/>
    </source>
</evidence>
<dbReference type="Proteomes" id="UP001418444">
    <property type="component" value="Unassembled WGS sequence"/>
</dbReference>